<dbReference type="GO" id="GO:0000422">
    <property type="term" value="P:autophagy of mitochondrion"/>
    <property type="evidence" value="ECO:0007669"/>
    <property type="project" value="TreeGrafter"/>
</dbReference>
<dbReference type="GO" id="GO:0034045">
    <property type="term" value="C:phagophore assembly site membrane"/>
    <property type="evidence" value="ECO:0007669"/>
    <property type="project" value="TreeGrafter"/>
</dbReference>
<evidence type="ECO:0000256" key="2">
    <source>
        <dbReference type="ARBA" id="ARBA00022679"/>
    </source>
</evidence>
<dbReference type="EC" id="2.7.11.1" evidence="1"/>
<dbReference type="GO" id="GO:0005524">
    <property type="term" value="F:ATP binding"/>
    <property type="evidence" value="ECO:0007669"/>
    <property type="project" value="UniProtKB-KW"/>
</dbReference>
<dbReference type="FunFam" id="3.30.200.20:FF:000042">
    <property type="entry name" value="Aurora kinase A"/>
    <property type="match status" value="1"/>
</dbReference>
<dbReference type="AlphaFoldDB" id="A0AA39J7M3"/>
<evidence type="ECO:0000313" key="9">
    <source>
        <dbReference type="Proteomes" id="UP001175226"/>
    </source>
</evidence>
<evidence type="ECO:0000256" key="5">
    <source>
        <dbReference type="ARBA" id="ARBA00022840"/>
    </source>
</evidence>
<dbReference type="PROSITE" id="PS50011">
    <property type="entry name" value="PROTEIN_KINASE_DOM"/>
    <property type="match status" value="1"/>
</dbReference>
<organism evidence="8 9">
    <name type="scientific">Armillaria borealis</name>
    <dbReference type="NCBI Taxonomy" id="47425"/>
    <lineage>
        <taxon>Eukaryota</taxon>
        <taxon>Fungi</taxon>
        <taxon>Dikarya</taxon>
        <taxon>Basidiomycota</taxon>
        <taxon>Agaricomycotina</taxon>
        <taxon>Agaricomycetes</taxon>
        <taxon>Agaricomycetidae</taxon>
        <taxon>Agaricales</taxon>
        <taxon>Marasmiineae</taxon>
        <taxon>Physalacriaceae</taxon>
        <taxon>Armillaria</taxon>
    </lineage>
</organism>
<accession>A0AA39J7M3</accession>
<gene>
    <name evidence="8" type="ORF">EV421DRAFT_1973709</name>
</gene>
<dbReference type="GO" id="GO:0034727">
    <property type="term" value="P:piecemeal microautophagy of the nucleus"/>
    <property type="evidence" value="ECO:0007669"/>
    <property type="project" value="TreeGrafter"/>
</dbReference>
<evidence type="ECO:0000256" key="3">
    <source>
        <dbReference type="ARBA" id="ARBA00022741"/>
    </source>
</evidence>
<sequence length="356" mass="39580">MPDDDVASDGLSSPEGQALVRQLIRPRLPHDIHDYVLEGICKALDGTHIISIVNIGGGKTTYFSGYMIALQVFHKQAESSPGLEGDMEILFNSLGLPALAINEDTLAMSAATSILATPAAAPLLTYDVFFDRLNQSRNQAAQVTLNPPAIKRQRRGKRKDLNSDETEANVAKRARTAARHVVPGEHPAMRSRTQRSGNKENVPTTRVFLVGPTFLAEEDDEVRPYVILSKIGKGRFTTVYKGYHEETHVQVAIKAVKRDNPSAKLFDNLQSEIQIFKLLSHRHITRLTDIVHSEHHIYLIMEYYSGGDLTGYIKKRGCVEMLEYIPSPGAAPQYYPHPRTGGDTPSTRSHLDFAIW</sequence>
<keyword evidence="3" id="KW-0547">Nucleotide-binding</keyword>
<keyword evidence="4 8" id="KW-0418">Kinase</keyword>
<keyword evidence="2" id="KW-0808">Transferase</keyword>
<evidence type="ECO:0000256" key="1">
    <source>
        <dbReference type="ARBA" id="ARBA00012513"/>
    </source>
</evidence>
<keyword evidence="5" id="KW-0067">ATP-binding</keyword>
<dbReference type="Proteomes" id="UP001175226">
    <property type="component" value="Unassembled WGS sequence"/>
</dbReference>
<dbReference type="GO" id="GO:0010506">
    <property type="term" value="P:regulation of autophagy"/>
    <property type="evidence" value="ECO:0007669"/>
    <property type="project" value="InterPro"/>
</dbReference>
<evidence type="ECO:0000313" key="8">
    <source>
        <dbReference type="EMBL" id="KAK0437646.1"/>
    </source>
</evidence>
<dbReference type="Pfam" id="PF00069">
    <property type="entry name" value="Pkinase"/>
    <property type="match status" value="1"/>
</dbReference>
<dbReference type="GO" id="GO:0005776">
    <property type="term" value="C:autophagosome"/>
    <property type="evidence" value="ECO:0007669"/>
    <property type="project" value="TreeGrafter"/>
</dbReference>
<evidence type="ECO:0000259" key="7">
    <source>
        <dbReference type="PROSITE" id="PS50011"/>
    </source>
</evidence>
<dbReference type="Gene3D" id="1.10.510.10">
    <property type="entry name" value="Transferase(Phosphotransferase) domain 1"/>
    <property type="match status" value="1"/>
</dbReference>
<evidence type="ECO:0000256" key="4">
    <source>
        <dbReference type="ARBA" id="ARBA00022777"/>
    </source>
</evidence>
<dbReference type="InterPro" id="IPR000719">
    <property type="entry name" value="Prot_kinase_dom"/>
</dbReference>
<dbReference type="GO" id="GO:0005829">
    <property type="term" value="C:cytosol"/>
    <property type="evidence" value="ECO:0007669"/>
    <property type="project" value="TreeGrafter"/>
</dbReference>
<dbReference type="InterPro" id="IPR011009">
    <property type="entry name" value="Kinase-like_dom_sf"/>
</dbReference>
<dbReference type="GO" id="GO:0061709">
    <property type="term" value="P:reticulophagy"/>
    <property type="evidence" value="ECO:0007669"/>
    <property type="project" value="TreeGrafter"/>
</dbReference>
<protein>
    <recommendedName>
        <fullName evidence="1">non-specific serine/threonine protein kinase</fullName>
        <ecNumber evidence="1">2.7.11.1</ecNumber>
    </recommendedName>
</protein>
<comment type="caution">
    <text evidence="8">The sequence shown here is derived from an EMBL/GenBank/DDBJ whole genome shotgun (WGS) entry which is preliminary data.</text>
</comment>
<evidence type="ECO:0000256" key="6">
    <source>
        <dbReference type="SAM" id="MobiDB-lite"/>
    </source>
</evidence>
<feature type="domain" description="Protein kinase" evidence="7">
    <location>
        <begin position="225"/>
        <end position="356"/>
    </location>
</feature>
<dbReference type="EMBL" id="JAUEPT010000047">
    <property type="protein sequence ID" value="KAK0437646.1"/>
    <property type="molecule type" value="Genomic_DNA"/>
</dbReference>
<feature type="region of interest" description="Disordered" evidence="6">
    <location>
        <begin position="145"/>
        <end position="199"/>
    </location>
</feature>
<dbReference type="InterPro" id="IPR045269">
    <property type="entry name" value="Atg1-like"/>
</dbReference>
<dbReference type="PANTHER" id="PTHR24348:SF22">
    <property type="entry name" value="NON-SPECIFIC SERINE_THREONINE PROTEIN KINASE"/>
    <property type="match status" value="1"/>
</dbReference>
<name>A0AA39J7M3_9AGAR</name>
<dbReference type="PANTHER" id="PTHR24348">
    <property type="entry name" value="SERINE/THREONINE-PROTEIN KINASE UNC-51-RELATED"/>
    <property type="match status" value="1"/>
</dbReference>
<dbReference type="GO" id="GO:0042594">
    <property type="term" value="P:response to starvation"/>
    <property type="evidence" value="ECO:0007669"/>
    <property type="project" value="TreeGrafter"/>
</dbReference>
<dbReference type="GO" id="GO:0004674">
    <property type="term" value="F:protein serine/threonine kinase activity"/>
    <property type="evidence" value="ECO:0007669"/>
    <property type="project" value="UniProtKB-EC"/>
</dbReference>
<keyword evidence="9" id="KW-1185">Reference proteome</keyword>
<proteinExistence type="predicted"/>
<reference evidence="8" key="1">
    <citation type="submission" date="2023-06" db="EMBL/GenBank/DDBJ databases">
        <authorList>
            <consortium name="Lawrence Berkeley National Laboratory"/>
            <person name="Ahrendt S."/>
            <person name="Sahu N."/>
            <person name="Indic B."/>
            <person name="Wong-Bajracharya J."/>
            <person name="Merenyi Z."/>
            <person name="Ke H.-M."/>
            <person name="Monk M."/>
            <person name="Kocsube S."/>
            <person name="Drula E."/>
            <person name="Lipzen A."/>
            <person name="Balint B."/>
            <person name="Henrissat B."/>
            <person name="Andreopoulos B."/>
            <person name="Martin F.M."/>
            <person name="Harder C.B."/>
            <person name="Rigling D."/>
            <person name="Ford K.L."/>
            <person name="Foster G.D."/>
            <person name="Pangilinan J."/>
            <person name="Papanicolaou A."/>
            <person name="Barry K."/>
            <person name="LaButti K."/>
            <person name="Viragh M."/>
            <person name="Koriabine M."/>
            <person name="Yan M."/>
            <person name="Riley R."/>
            <person name="Champramary S."/>
            <person name="Plett K.L."/>
            <person name="Tsai I.J."/>
            <person name="Slot J."/>
            <person name="Sipos G."/>
            <person name="Plett J."/>
            <person name="Nagy L.G."/>
            <person name="Grigoriev I.V."/>
        </authorList>
    </citation>
    <scope>NUCLEOTIDE SEQUENCE</scope>
    <source>
        <strain evidence="8">FPL87.14</strain>
    </source>
</reference>
<dbReference type="GO" id="GO:0000045">
    <property type="term" value="P:autophagosome assembly"/>
    <property type="evidence" value="ECO:0007669"/>
    <property type="project" value="TreeGrafter"/>
</dbReference>
<dbReference type="SUPFAM" id="SSF56112">
    <property type="entry name" value="Protein kinase-like (PK-like)"/>
    <property type="match status" value="1"/>
</dbReference>